<evidence type="ECO:0000256" key="2">
    <source>
        <dbReference type="ARBA" id="ARBA00022737"/>
    </source>
</evidence>
<evidence type="ECO:0000256" key="4">
    <source>
        <dbReference type="HAMAP-Rule" id="MF_00523"/>
    </source>
</evidence>
<dbReference type="EC" id="2.3.1.191" evidence="4"/>
<evidence type="ECO:0000256" key="1">
    <source>
        <dbReference type="ARBA" id="ARBA00022679"/>
    </source>
</evidence>
<comment type="function">
    <text evidence="4">Catalyzes the N-acylation of UDP-3-O-acylglucosamine using 3-hydroxyacyl-ACP as the acyl donor. Is involved in the biosynthesis of lipid A, a phosphorylated glycolipid that anchors the lipopolysaccharide to the outer membrane of the cell.</text>
</comment>
<protein>
    <recommendedName>
        <fullName evidence="4">UDP-3-O-acylglucosamine N-acyltransferase</fullName>
        <ecNumber evidence="4">2.3.1.191</ecNumber>
    </recommendedName>
</protein>
<dbReference type="PROSITE" id="PS00101">
    <property type="entry name" value="HEXAPEP_TRANSFERASES"/>
    <property type="match status" value="1"/>
</dbReference>
<keyword evidence="4" id="KW-0444">Lipid biosynthesis</keyword>
<gene>
    <name evidence="4 6" type="primary">lpxD</name>
    <name evidence="6" type="ORF">KY465_14515</name>
</gene>
<dbReference type="NCBIfam" id="TIGR01853">
    <property type="entry name" value="lipid_A_lpxD"/>
    <property type="match status" value="1"/>
</dbReference>
<dbReference type="EMBL" id="JAHWQX010000003">
    <property type="protein sequence ID" value="MBW3098494.1"/>
    <property type="molecule type" value="Genomic_DNA"/>
</dbReference>
<dbReference type="CDD" id="cd03352">
    <property type="entry name" value="LbH_LpxD"/>
    <property type="match status" value="1"/>
</dbReference>
<organism evidence="6 7">
    <name type="scientific">Pseudohoeflea coraliihabitans</name>
    <dbReference type="NCBI Taxonomy" id="2860393"/>
    <lineage>
        <taxon>Bacteria</taxon>
        <taxon>Pseudomonadati</taxon>
        <taxon>Pseudomonadota</taxon>
        <taxon>Alphaproteobacteria</taxon>
        <taxon>Hyphomicrobiales</taxon>
        <taxon>Rhizobiaceae</taxon>
        <taxon>Pseudohoeflea</taxon>
    </lineage>
</organism>
<sequence>MTTDPAFSDSDGLTVADVATLCGAALSDPAMASTRLVRIAPLSRAGAGEITFIKARRARNQLKQSSASAVLCSAELAEFVPQGVAALIVDNPEQAFAQVAARLHPEAMRPQPIEAGAGISPGASIAASVRLEADVTVETGAVVGDGVEIGKGTLVSANAVIGAGSKIGRNCVIGPNVTLVHALLGNGVIVHAGARIGQDGFGYTAGPAGLLKIPQIGRVILQDNVEIGANTCIDRGAMDDTVIGEGTKIDNLCQIAHNVRIGRHCAFAGMVGIAGSVTIGSGVMIGGGTGINGHVSIGDGVVLAGFSGVHGDIPAGAQWGGIPARPLRGAIRDGLDAINRAKHLESGRATEKGRRGP</sequence>
<proteinExistence type="inferred from homology"/>
<keyword evidence="7" id="KW-1185">Reference proteome</keyword>
<comment type="caution">
    <text evidence="6">The sequence shown here is derived from an EMBL/GenBank/DDBJ whole genome shotgun (WGS) entry which is preliminary data.</text>
</comment>
<dbReference type="GO" id="GO:0103118">
    <property type="term" value="F:UDP-3-O-[(3R)-3-hydroxyacyl]-glucosamine N-acyltransferase activity"/>
    <property type="evidence" value="ECO:0007669"/>
    <property type="project" value="UniProtKB-EC"/>
</dbReference>
<comment type="pathway">
    <text evidence="4">Bacterial outer membrane biogenesis; LPS lipid A biosynthesis.</text>
</comment>
<comment type="catalytic activity">
    <reaction evidence="4">
        <text>a UDP-3-O-[(3R)-3-hydroxyacyl]-alpha-D-glucosamine + a (3R)-hydroxyacyl-[ACP] = a UDP-2-N,3-O-bis[(3R)-3-hydroxyacyl]-alpha-D-glucosamine + holo-[ACP] + H(+)</text>
        <dbReference type="Rhea" id="RHEA:53836"/>
        <dbReference type="Rhea" id="RHEA-COMP:9685"/>
        <dbReference type="Rhea" id="RHEA-COMP:9945"/>
        <dbReference type="ChEBI" id="CHEBI:15378"/>
        <dbReference type="ChEBI" id="CHEBI:64479"/>
        <dbReference type="ChEBI" id="CHEBI:78827"/>
        <dbReference type="ChEBI" id="CHEBI:137740"/>
        <dbReference type="ChEBI" id="CHEBI:137748"/>
        <dbReference type="EC" id="2.3.1.191"/>
    </reaction>
</comment>
<dbReference type="PANTHER" id="PTHR43378:SF2">
    <property type="entry name" value="UDP-3-O-ACYLGLUCOSAMINE N-ACYLTRANSFERASE 1, MITOCHONDRIAL-RELATED"/>
    <property type="match status" value="1"/>
</dbReference>
<dbReference type="PANTHER" id="PTHR43378">
    <property type="entry name" value="UDP-3-O-ACYLGLUCOSAMINE N-ACYLTRANSFERASE"/>
    <property type="match status" value="1"/>
</dbReference>
<comment type="similarity">
    <text evidence="4">Belongs to the transferase hexapeptide repeat family. LpxD subfamily.</text>
</comment>
<dbReference type="InterPro" id="IPR018357">
    <property type="entry name" value="Hexapep_transf_CS"/>
</dbReference>
<keyword evidence="4" id="KW-0443">Lipid metabolism</keyword>
<feature type="active site" description="Proton acceptor" evidence="4">
    <location>
        <position position="257"/>
    </location>
</feature>
<keyword evidence="2 4" id="KW-0677">Repeat</keyword>
<comment type="subunit">
    <text evidence="4">Homotrimer.</text>
</comment>
<dbReference type="Pfam" id="PF04613">
    <property type="entry name" value="LpxD"/>
    <property type="match status" value="1"/>
</dbReference>
<feature type="domain" description="UDP-3-O-[3-hydroxymyristoyl] glucosamine N-acyltransferase non-repeat region" evidence="5">
    <location>
        <begin position="36"/>
        <end position="101"/>
    </location>
</feature>
<evidence type="ECO:0000256" key="3">
    <source>
        <dbReference type="ARBA" id="ARBA00023315"/>
    </source>
</evidence>
<evidence type="ECO:0000259" key="5">
    <source>
        <dbReference type="Pfam" id="PF04613"/>
    </source>
</evidence>
<accession>A0ABS6WRA1</accession>
<dbReference type="InterPro" id="IPR020573">
    <property type="entry name" value="UDP_GlcNAc_AcTrfase_non-rep"/>
</dbReference>
<dbReference type="Proteomes" id="UP001430804">
    <property type="component" value="Unassembled WGS sequence"/>
</dbReference>
<dbReference type="HAMAP" id="MF_00523">
    <property type="entry name" value="LpxD"/>
    <property type="match status" value="1"/>
</dbReference>
<keyword evidence="1 4" id="KW-0808">Transferase</keyword>
<keyword evidence="4" id="KW-0441">Lipid A biosynthesis</keyword>
<dbReference type="InterPro" id="IPR007691">
    <property type="entry name" value="LpxD"/>
</dbReference>
<evidence type="ECO:0000313" key="7">
    <source>
        <dbReference type="Proteomes" id="UP001430804"/>
    </source>
</evidence>
<dbReference type="Pfam" id="PF00132">
    <property type="entry name" value="Hexapep"/>
    <property type="match status" value="2"/>
</dbReference>
<dbReference type="InterPro" id="IPR001451">
    <property type="entry name" value="Hexapep"/>
</dbReference>
<name>A0ABS6WRA1_9HYPH</name>
<dbReference type="RefSeq" id="WP_219202560.1">
    <property type="nucleotide sequence ID" value="NZ_JAHWQX010000003.1"/>
</dbReference>
<dbReference type="NCBIfam" id="NF002060">
    <property type="entry name" value="PRK00892.1"/>
    <property type="match status" value="1"/>
</dbReference>
<reference evidence="6" key="1">
    <citation type="submission" date="2021-07" db="EMBL/GenBank/DDBJ databases">
        <title>Pseudohoeflea marina sp. nov. a polyhydroxyalcanoate-producing bacterium.</title>
        <authorList>
            <person name="Zheng W."/>
            <person name="Yu S."/>
            <person name="Huang Y."/>
        </authorList>
    </citation>
    <scope>NUCLEOTIDE SEQUENCE</scope>
    <source>
        <strain evidence="6">DP4N28-3</strain>
    </source>
</reference>
<evidence type="ECO:0000313" key="6">
    <source>
        <dbReference type="EMBL" id="MBW3098494.1"/>
    </source>
</evidence>
<keyword evidence="3 4" id="KW-0012">Acyltransferase</keyword>